<dbReference type="InterPro" id="IPR050090">
    <property type="entry name" value="Tyrosine_recombinase_XerCD"/>
</dbReference>
<dbReference type="SUPFAM" id="SSF56349">
    <property type="entry name" value="DNA breaking-rejoining enzymes"/>
    <property type="match status" value="1"/>
</dbReference>
<feature type="compositionally biased region" description="Basic and acidic residues" evidence="4">
    <location>
        <begin position="1"/>
        <end position="10"/>
    </location>
</feature>
<feature type="domain" description="Tyr recombinase" evidence="5">
    <location>
        <begin position="145"/>
        <end position="340"/>
    </location>
</feature>
<evidence type="ECO:0000313" key="7">
    <source>
        <dbReference type="Proteomes" id="UP000265768"/>
    </source>
</evidence>
<dbReference type="PANTHER" id="PTHR30349">
    <property type="entry name" value="PHAGE INTEGRASE-RELATED"/>
    <property type="match status" value="1"/>
</dbReference>
<dbReference type="OrthoDB" id="9801717at2"/>
<proteinExistence type="inferred from homology"/>
<feature type="compositionally biased region" description="Basic and acidic residues" evidence="4">
    <location>
        <begin position="319"/>
        <end position="337"/>
    </location>
</feature>
<evidence type="ECO:0000256" key="1">
    <source>
        <dbReference type="ARBA" id="ARBA00008857"/>
    </source>
</evidence>
<evidence type="ECO:0000256" key="3">
    <source>
        <dbReference type="ARBA" id="ARBA00023172"/>
    </source>
</evidence>
<protein>
    <submittedName>
        <fullName evidence="6">Integrase</fullName>
    </submittedName>
</protein>
<dbReference type="AlphaFoldDB" id="A0A3A4A3Z9"/>
<evidence type="ECO:0000259" key="5">
    <source>
        <dbReference type="PROSITE" id="PS51898"/>
    </source>
</evidence>
<accession>A0A3A4A3Z9</accession>
<organism evidence="6 7">
    <name type="scientific">Bailinhaonella thermotolerans</name>
    <dbReference type="NCBI Taxonomy" id="1070861"/>
    <lineage>
        <taxon>Bacteria</taxon>
        <taxon>Bacillati</taxon>
        <taxon>Actinomycetota</taxon>
        <taxon>Actinomycetes</taxon>
        <taxon>Streptosporangiales</taxon>
        <taxon>Streptosporangiaceae</taxon>
        <taxon>Bailinhaonella</taxon>
    </lineage>
</organism>
<keyword evidence="3" id="KW-0233">DNA recombination</keyword>
<feature type="region of interest" description="Disordered" evidence="4">
    <location>
        <begin position="315"/>
        <end position="362"/>
    </location>
</feature>
<evidence type="ECO:0000313" key="6">
    <source>
        <dbReference type="EMBL" id="RJL23205.1"/>
    </source>
</evidence>
<dbReference type="PROSITE" id="PS51898">
    <property type="entry name" value="TYR_RECOMBINASE"/>
    <property type="match status" value="1"/>
</dbReference>
<keyword evidence="2" id="KW-0238">DNA-binding</keyword>
<dbReference type="GO" id="GO:0015074">
    <property type="term" value="P:DNA integration"/>
    <property type="evidence" value="ECO:0007669"/>
    <property type="project" value="InterPro"/>
</dbReference>
<dbReference type="Gene3D" id="1.10.443.10">
    <property type="entry name" value="Intergrase catalytic core"/>
    <property type="match status" value="1"/>
</dbReference>
<evidence type="ECO:0000256" key="4">
    <source>
        <dbReference type="SAM" id="MobiDB-lite"/>
    </source>
</evidence>
<evidence type="ECO:0000256" key="2">
    <source>
        <dbReference type="ARBA" id="ARBA00023125"/>
    </source>
</evidence>
<dbReference type="EMBL" id="QZEY01000019">
    <property type="protein sequence ID" value="RJL23205.1"/>
    <property type="molecule type" value="Genomic_DNA"/>
</dbReference>
<dbReference type="InterPro" id="IPR011010">
    <property type="entry name" value="DNA_brk_join_enz"/>
</dbReference>
<name>A0A3A4A3Z9_9ACTN</name>
<dbReference type="PANTHER" id="PTHR30349:SF41">
    <property type="entry name" value="INTEGRASE_RECOMBINASE PROTEIN MJ0367-RELATED"/>
    <property type="match status" value="1"/>
</dbReference>
<keyword evidence="7" id="KW-1185">Reference proteome</keyword>
<sequence length="362" mass="39550">MSHDDPRHDPPALAVPAEPAPLPPGRNPYHVYLDTLAATSRTVMRSHLDRIARLLAADTGHPAPEQLTGADLDWHRLRYEHTARIRTLVAGRTTGRGRPPSPADINQHIAALRGVLAAAWRLGLMTTDDYHRARDLRPAPGSRVAHGQHVPRENIGALLAACDADDNQPLAARDAAMIAVLAAAGLRRAETAALDLAAYRRRDRALRVLGKGDKEQDVPLPSWAVARLEAWLAIRGHAPGPLFPRFRKGGRFTLDAPHLTGQSIQVVIDRRARQAGLLRDTPAFGEERIRAHDMRRTFVGELLDAGVDLATAQRLARHAKPETTSRYDHRGERRLREAVAQVPPPKPVPLRGGPGDAASGRP</sequence>
<dbReference type="GO" id="GO:0006310">
    <property type="term" value="P:DNA recombination"/>
    <property type="evidence" value="ECO:0007669"/>
    <property type="project" value="UniProtKB-KW"/>
</dbReference>
<reference evidence="6 7" key="1">
    <citation type="submission" date="2018-09" db="EMBL/GenBank/DDBJ databases">
        <title>YIM 75507 draft genome.</title>
        <authorList>
            <person name="Tang S."/>
            <person name="Feng Y."/>
        </authorList>
    </citation>
    <scope>NUCLEOTIDE SEQUENCE [LARGE SCALE GENOMIC DNA]</scope>
    <source>
        <strain evidence="6 7">YIM 75507</strain>
    </source>
</reference>
<dbReference type="Proteomes" id="UP000265768">
    <property type="component" value="Unassembled WGS sequence"/>
</dbReference>
<dbReference type="InterPro" id="IPR002104">
    <property type="entry name" value="Integrase_catalytic"/>
</dbReference>
<dbReference type="Pfam" id="PF00589">
    <property type="entry name" value="Phage_integrase"/>
    <property type="match status" value="1"/>
</dbReference>
<gene>
    <name evidence="6" type="ORF">D5H75_33045</name>
</gene>
<dbReference type="RefSeq" id="WP_119930517.1">
    <property type="nucleotide sequence ID" value="NZ_QZEY01000019.1"/>
</dbReference>
<comment type="similarity">
    <text evidence="1">Belongs to the 'phage' integrase family.</text>
</comment>
<feature type="region of interest" description="Disordered" evidence="4">
    <location>
        <begin position="1"/>
        <end position="26"/>
    </location>
</feature>
<dbReference type="GO" id="GO:0003677">
    <property type="term" value="F:DNA binding"/>
    <property type="evidence" value="ECO:0007669"/>
    <property type="project" value="UniProtKB-KW"/>
</dbReference>
<comment type="caution">
    <text evidence="6">The sequence shown here is derived from an EMBL/GenBank/DDBJ whole genome shotgun (WGS) entry which is preliminary data.</text>
</comment>
<dbReference type="InterPro" id="IPR013762">
    <property type="entry name" value="Integrase-like_cat_sf"/>
</dbReference>